<evidence type="ECO:0000256" key="1">
    <source>
        <dbReference type="ARBA" id="ARBA00004141"/>
    </source>
</evidence>
<comment type="caution">
    <text evidence="8">The sequence shown here is derived from an EMBL/GenBank/DDBJ whole genome shotgun (WGS) entry which is preliminary data.</text>
</comment>
<feature type="transmembrane region" description="Helical" evidence="6">
    <location>
        <begin position="255"/>
        <end position="273"/>
    </location>
</feature>
<comment type="similarity">
    <text evidence="2">Belongs to the drug/metabolite transporter (DMT) superfamily. 10 TMS drug/metabolite exporter (DME) (TC 2.A.7.3) family.</text>
</comment>
<feature type="transmembrane region" description="Helical" evidence="6">
    <location>
        <begin position="50"/>
        <end position="68"/>
    </location>
</feature>
<dbReference type="InterPro" id="IPR037185">
    <property type="entry name" value="EmrE-like"/>
</dbReference>
<feature type="domain" description="EamA" evidence="7">
    <location>
        <begin position="166"/>
        <end position="295"/>
    </location>
</feature>
<keyword evidence="9" id="KW-1185">Reference proteome</keyword>
<evidence type="ECO:0000256" key="4">
    <source>
        <dbReference type="ARBA" id="ARBA00022989"/>
    </source>
</evidence>
<evidence type="ECO:0000256" key="5">
    <source>
        <dbReference type="ARBA" id="ARBA00023136"/>
    </source>
</evidence>
<feature type="domain" description="EamA" evidence="7">
    <location>
        <begin position="17"/>
        <end position="148"/>
    </location>
</feature>
<dbReference type="GO" id="GO:0016020">
    <property type="term" value="C:membrane"/>
    <property type="evidence" value="ECO:0007669"/>
    <property type="project" value="UniProtKB-SubCell"/>
</dbReference>
<accession>A0A0K8MEC6</accession>
<evidence type="ECO:0000256" key="3">
    <source>
        <dbReference type="ARBA" id="ARBA00022692"/>
    </source>
</evidence>
<protein>
    <submittedName>
        <fullName evidence="8">Riboflavin transporter</fullName>
    </submittedName>
</protein>
<evidence type="ECO:0000256" key="6">
    <source>
        <dbReference type="SAM" id="Phobius"/>
    </source>
</evidence>
<dbReference type="SUPFAM" id="SSF103481">
    <property type="entry name" value="Multidrug resistance efflux transporter EmrE"/>
    <property type="match status" value="2"/>
</dbReference>
<feature type="transmembrane region" description="Helical" evidence="6">
    <location>
        <begin position="12"/>
        <end position="30"/>
    </location>
</feature>
<name>A0A0K8MEC6_9PROT</name>
<feature type="transmembrane region" description="Helical" evidence="6">
    <location>
        <begin position="167"/>
        <end position="185"/>
    </location>
</feature>
<evidence type="ECO:0000259" key="7">
    <source>
        <dbReference type="Pfam" id="PF00892"/>
    </source>
</evidence>
<dbReference type="PANTHER" id="PTHR22911">
    <property type="entry name" value="ACYL-MALONYL CONDENSING ENZYME-RELATED"/>
    <property type="match status" value="1"/>
</dbReference>
<keyword evidence="5 6" id="KW-0472">Membrane</keyword>
<dbReference type="EMBL" id="BBVC01000034">
    <property type="protein sequence ID" value="GAO98224.1"/>
    <property type="molecule type" value="Genomic_DNA"/>
</dbReference>
<evidence type="ECO:0000256" key="2">
    <source>
        <dbReference type="ARBA" id="ARBA00009853"/>
    </source>
</evidence>
<feature type="transmembrane region" description="Helical" evidence="6">
    <location>
        <begin position="106"/>
        <end position="126"/>
    </location>
</feature>
<evidence type="ECO:0000313" key="9">
    <source>
        <dbReference type="Proteomes" id="UP000036771"/>
    </source>
</evidence>
<feature type="transmembrane region" description="Helical" evidence="6">
    <location>
        <begin position="279"/>
        <end position="298"/>
    </location>
</feature>
<feature type="transmembrane region" description="Helical" evidence="6">
    <location>
        <begin position="80"/>
        <end position="100"/>
    </location>
</feature>
<evidence type="ECO:0000313" key="8">
    <source>
        <dbReference type="EMBL" id="GAO98224.1"/>
    </source>
</evidence>
<keyword evidence="4 6" id="KW-1133">Transmembrane helix</keyword>
<gene>
    <name evidence="8" type="primary">ribN_1</name>
    <name evidence="8" type="ORF">Cva_00872</name>
</gene>
<feature type="transmembrane region" description="Helical" evidence="6">
    <location>
        <begin position="197"/>
        <end position="217"/>
    </location>
</feature>
<reference evidence="8 9" key="1">
    <citation type="submission" date="2015-03" db="EMBL/GenBank/DDBJ databases">
        <title>Caedibacter varicaedens, whole genome shotgun sequence.</title>
        <authorList>
            <person name="Suzuki H."/>
            <person name="Dapper A.L."/>
            <person name="Gibson A.K."/>
            <person name="Jackson C."/>
            <person name="Lee H."/>
            <person name="Pejaver V.R."/>
            <person name="Doak T."/>
            <person name="Lynch M."/>
        </authorList>
    </citation>
    <scope>NUCLEOTIDE SEQUENCE [LARGE SCALE GENOMIC DNA]</scope>
</reference>
<organism evidence="8 9">
    <name type="scientific">Caedimonas varicaedens</name>
    <dbReference type="NCBI Taxonomy" id="1629334"/>
    <lineage>
        <taxon>Bacteria</taxon>
        <taxon>Pseudomonadati</taxon>
        <taxon>Pseudomonadota</taxon>
        <taxon>Alphaproteobacteria</taxon>
        <taxon>Holosporales</taxon>
        <taxon>Caedimonadaceae</taxon>
        <taxon>Caedimonas</taxon>
    </lineage>
</organism>
<comment type="subcellular location">
    <subcellularLocation>
        <location evidence="1">Membrane</location>
        <topology evidence="1">Multi-pass membrane protein</topology>
    </subcellularLocation>
</comment>
<dbReference type="AlphaFoldDB" id="A0A0K8MEC6"/>
<dbReference type="PANTHER" id="PTHR22911:SF6">
    <property type="entry name" value="SOLUTE CARRIER FAMILY 35 MEMBER G1"/>
    <property type="match status" value="1"/>
</dbReference>
<feature type="transmembrane region" description="Helical" evidence="6">
    <location>
        <begin position="223"/>
        <end position="243"/>
    </location>
</feature>
<dbReference type="Proteomes" id="UP000036771">
    <property type="component" value="Unassembled WGS sequence"/>
</dbReference>
<keyword evidence="3 6" id="KW-0812">Transmembrane</keyword>
<dbReference type="InterPro" id="IPR000620">
    <property type="entry name" value="EamA_dom"/>
</dbReference>
<feature type="transmembrane region" description="Helical" evidence="6">
    <location>
        <begin position="138"/>
        <end position="155"/>
    </location>
</feature>
<sequence length="315" mass="34909">MTSVQKTNWFNRLGYMQGVFWIILVAFISSSNDVFMRLTGTRLPSMQITFFRFFFAFLILLPIMLSQGKQAFQTSRPSLHILRGLLGFGAIAFWCAGVSIVPLAVVSTLALTVPLFVLPMAVVFLGEHVKWQRAAATFSGFFGIAIIVNGTTQAQDVFQSIQSLDKGTLFLISATILFALSDILNKKMVIKESNLTMLFYFAVGTSLCGVIPAYMVWETPTLTELFYLVCLGAGGNLILYCLLKAFAATEVSALAPYRYVELFFACFFGWTLFSEIPTVTTLLGALVIVPSTFAIAYYETRQQRILAALEQQANV</sequence>
<proteinExistence type="inferred from homology"/>
<dbReference type="Pfam" id="PF00892">
    <property type="entry name" value="EamA"/>
    <property type="match status" value="2"/>
</dbReference>